<dbReference type="Pfam" id="PF07501">
    <property type="entry name" value="G5"/>
    <property type="match status" value="1"/>
</dbReference>
<evidence type="ECO:0000259" key="3">
    <source>
        <dbReference type="PROSITE" id="PS51109"/>
    </source>
</evidence>
<dbReference type="EMBL" id="JAWDIP010000003">
    <property type="protein sequence ID" value="MDY0394839.1"/>
    <property type="molecule type" value="Genomic_DNA"/>
</dbReference>
<dbReference type="PROSITE" id="PS51109">
    <property type="entry name" value="G5"/>
    <property type="match status" value="1"/>
</dbReference>
<protein>
    <submittedName>
        <fullName evidence="4">Ubiquitin-like domain-containing protein</fullName>
    </submittedName>
</protein>
<feature type="domain" description="G5" evidence="3">
    <location>
        <begin position="209"/>
        <end position="289"/>
    </location>
</feature>
<accession>A0ABU5C8E0</accession>
<sequence length="328" mass="36602">MRIFLKQLFASKLKITISSLGIIALLAFSGIMIFQMTKVEVAFAEDGEEKIIQTHAKTVAELLEELNITPGEHDALSHRLNEKLANGMNIAFTTGKDVTLTIDNQDQHYITTAGTVGEFLQNEGLQLSSHDEATFEESDEIEDGMHLKLAKAFQIIINDGGKKRKVWATANQTYGQVLADNDIAYKNNSDDKMNNKLDDHVKKGKDLTITRIAYAYKEKEITEPFDTVKKYDDSIDKGTEKVTQAGKNGLSRVKYRVMKKNNKHADKEMVSKETLRQTQNKIIVIGTKEPEATVAQMSNKPENVKNSEEKKPESAASSNNNTKKSSSS</sequence>
<evidence type="ECO:0000313" key="4">
    <source>
        <dbReference type="EMBL" id="MDY0394839.1"/>
    </source>
</evidence>
<comment type="caution">
    <text evidence="4">The sequence shown here is derived from an EMBL/GenBank/DDBJ whole genome shotgun (WGS) entry which is preliminary data.</text>
</comment>
<dbReference type="InterPro" id="IPR007137">
    <property type="entry name" value="DUF348"/>
</dbReference>
<proteinExistence type="predicted"/>
<dbReference type="Pfam" id="PF03990">
    <property type="entry name" value="DUF348"/>
    <property type="match status" value="3"/>
</dbReference>
<evidence type="ECO:0000313" key="5">
    <source>
        <dbReference type="Proteomes" id="UP001281447"/>
    </source>
</evidence>
<dbReference type="SMART" id="SM01208">
    <property type="entry name" value="G5"/>
    <property type="match status" value="1"/>
</dbReference>
<reference evidence="4 5" key="1">
    <citation type="submission" date="2023-10" db="EMBL/GenBank/DDBJ databases">
        <title>Virgibacillus halophilus 5B73C genome.</title>
        <authorList>
            <person name="Miliotis G."/>
            <person name="Sengupta P."/>
            <person name="Hameed A."/>
            <person name="Chuvochina M."/>
            <person name="Mcdonagh F."/>
            <person name="Simpson A.C."/>
            <person name="Singh N.K."/>
            <person name="Rekha P.D."/>
            <person name="Raman K."/>
            <person name="Hugenholtz P."/>
            <person name="Venkateswaran K."/>
        </authorList>
    </citation>
    <scope>NUCLEOTIDE SEQUENCE [LARGE SCALE GENOMIC DNA]</scope>
    <source>
        <strain evidence="4 5">5B73C</strain>
    </source>
</reference>
<dbReference type="Proteomes" id="UP001281447">
    <property type="component" value="Unassembled WGS sequence"/>
</dbReference>
<evidence type="ECO:0000256" key="2">
    <source>
        <dbReference type="SAM" id="MobiDB-lite"/>
    </source>
</evidence>
<keyword evidence="1" id="KW-0732">Signal</keyword>
<dbReference type="InterPro" id="IPR011098">
    <property type="entry name" value="G5_dom"/>
</dbReference>
<keyword evidence="5" id="KW-1185">Reference proteome</keyword>
<organism evidence="4 5">
    <name type="scientific">Tigheibacillus halophilus</name>
    <dbReference type="NCBI Taxonomy" id="361280"/>
    <lineage>
        <taxon>Bacteria</taxon>
        <taxon>Bacillati</taxon>
        <taxon>Bacillota</taxon>
        <taxon>Bacilli</taxon>
        <taxon>Bacillales</taxon>
        <taxon>Bacillaceae</taxon>
        <taxon>Tigheibacillus</taxon>
    </lineage>
</organism>
<feature type="region of interest" description="Disordered" evidence="2">
    <location>
        <begin position="288"/>
        <end position="328"/>
    </location>
</feature>
<gene>
    <name evidence="4" type="ORF">RWE15_10680</name>
</gene>
<dbReference type="Gene3D" id="2.20.230.10">
    <property type="entry name" value="Resuscitation-promoting factor rpfb"/>
    <property type="match status" value="1"/>
</dbReference>
<feature type="compositionally biased region" description="Basic and acidic residues" evidence="2">
    <location>
        <begin position="302"/>
        <end position="313"/>
    </location>
</feature>
<evidence type="ECO:0000256" key="1">
    <source>
        <dbReference type="ARBA" id="ARBA00022729"/>
    </source>
</evidence>
<name>A0ABU5C8E0_9BACI</name>
<feature type="compositionally biased region" description="Low complexity" evidence="2">
    <location>
        <begin position="314"/>
        <end position="328"/>
    </location>
</feature>